<dbReference type="GO" id="GO:0046943">
    <property type="term" value="F:carboxylic acid transmembrane transporter activity"/>
    <property type="evidence" value="ECO:0007669"/>
    <property type="project" value="TreeGrafter"/>
</dbReference>
<feature type="transmembrane region" description="Helical" evidence="6">
    <location>
        <begin position="162"/>
        <end position="187"/>
    </location>
</feature>
<proteinExistence type="predicted"/>
<evidence type="ECO:0000256" key="5">
    <source>
        <dbReference type="SAM" id="MobiDB-lite"/>
    </source>
</evidence>
<keyword evidence="4 6" id="KW-0472">Membrane</keyword>
<feature type="transmembrane region" description="Helical" evidence="6">
    <location>
        <begin position="422"/>
        <end position="441"/>
    </location>
</feature>
<feature type="transmembrane region" description="Helical" evidence="6">
    <location>
        <begin position="265"/>
        <end position="285"/>
    </location>
</feature>
<dbReference type="GO" id="GO:0005886">
    <property type="term" value="C:plasma membrane"/>
    <property type="evidence" value="ECO:0007669"/>
    <property type="project" value="TreeGrafter"/>
</dbReference>
<dbReference type="OrthoDB" id="9784658at2"/>
<dbReference type="STRING" id="395963.Bind_2576"/>
<feature type="transmembrane region" description="Helical" evidence="6">
    <location>
        <begin position="193"/>
        <end position="211"/>
    </location>
</feature>
<dbReference type="Proteomes" id="UP000001695">
    <property type="component" value="Chromosome"/>
</dbReference>
<dbReference type="InterPro" id="IPR020846">
    <property type="entry name" value="MFS_dom"/>
</dbReference>
<dbReference type="PANTHER" id="PTHR23508:SF10">
    <property type="entry name" value="CARBOXYLIC ACID TRANSPORTER PROTEIN HOMOLOG"/>
    <property type="match status" value="1"/>
</dbReference>
<reference evidence="8 9" key="2">
    <citation type="journal article" date="2010" name="J. Bacteriol.">
        <title>Complete genome sequence of Beijerinckia indica subsp. indica.</title>
        <authorList>
            <person name="Tamas I."/>
            <person name="Dedysh S.N."/>
            <person name="Liesack W."/>
            <person name="Stott M.B."/>
            <person name="Alam M."/>
            <person name="Murrell J.C."/>
            <person name="Dunfield P.F."/>
        </authorList>
    </citation>
    <scope>NUCLEOTIDE SEQUENCE [LARGE SCALE GENOMIC DNA]</scope>
    <source>
        <strain evidence="9">ATCC 9039 / DSM 1715 / NCIMB 8712</strain>
    </source>
</reference>
<sequence>MAEQFAADPAGRIGRRIDALPMSRRLWTWVFLISVGGLFEIYDMALTAPLSAALVAAHIFHPGETGLFGLADQATFVFATFSGLYIGVLAFSAFGDRLGRRSVFAISLIWYAIATLVMGLQNSVIPICLWRFLAGVGLGAEAVAIDCFLVELVPSRIRGRAFAISMGIQYCGIPLAAFLAVFLVGHAPLGIDGWRWLTFMPVIGAIGFWDARRRLPESPRWLAQKGRVEEAARVVDLLDDGSGLIVSHSGLKRKPRVVFVSRHHVVHMAWMMLVYFNLQNIAFYGFGSWLPTLIQSQGANLKSSLFYSAGVALAAPTAPLLLSLISDRFERKHLIIVSGLFAVVAGLSFAYADAPLGWVVFGIGLTLSNSVLSVNSHNYLSELFPTRIRARMVGFLYSFTRLSAAVSGYIIAYVLAETGVKGVFALISTLMIVAISVIGLFGPRTSGVTFDEAASDDQIPVGTGNSETDKKLGSR</sequence>
<dbReference type="SUPFAM" id="SSF103473">
    <property type="entry name" value="MFS general substrate transporter"/>
    <property type="match status" value="1"/>
</dbReference>
<evidence type="ECO:0000256" key="3">
    <source>
        <dbReference type="ARBA" id="ARBA00022989"/>
    </source>
</evidence>
<dbReference type="Pfam" id="PF00083">
    <property type="entry name" value="Sugar_tr"/>
    <property type="match status" value="1"/>
</dbReference>
<accession>B2IIW0</accession>
<dbReference type="InterPro" id="IPR005828">
    <property type="entry name" value="MFS_sugar_transport-like"/>
</dbReference>
<dbReference type="CDD" id="cd17316">
    <property type="entry name" value="MFS_SV2_like"/>
    <property type="match status" value="1"/>
</dbReference>
<keyword evidence="2 6" id="KW-0812">Transmembrane</keyword>
<dbReference type="RefSeq" id="WP_012385525.1">
    <property type="nucleotide sequence ID" value="NC_010581.1"/>
</dbReference>
<keyword evidence="3 6" id="KW-1133">Transmembrane helix</keyword>
<evidence type="ECO:0000256" key="4">
    <source>
        <dbReference type="ARBA" id="ARBA00023136"/>
    </source>
</evidence>
<feature type="transmembrane region" description="Helical" evidence="6">
    <location>
        <begin position="358"/>
        <end position="380"/>
    </location>
</feature>
<evidence type="ECO:0000256" key="6">
    <source>
        <dbReference type="SAM" id="Phobius"/>
    </source>
</evidence>
<organism evidence="8 9">
    <name type="scientific">Beijerinckia indica subsp. indica (strain ATCC 9039 / DSM 1715 / NCIMB 8712)</name>
    <dbReference type="NCBI Taxonomy" id="395963"/>
    <lineage>
        <taxon>Bacteria</taxon>
        <taxon>Pseudomonadati</taxon>
        <taxon>Pseudomonadota</taxon>
        <taxon>Alphaproteobacteria</taxon>
        <taxon>Hyphomicrobiales</taxon>
        <taxon>Beijerinckiaceae</taxon>
        <taxon>Beijerinckia</taxon>
    </lineage>
</organism>
<dbReference type="KEGG" id="bid:Bind_2576"/>
<dbReference type="HOGENOM" id="CLU_001265_46_6_5"/>
<evidence type="ECO:0000313" key="9">
    <source>
        <dbReference type="Proteomes" id="UP000001695"/>
    </source>
</evidence>
<feature type="transmembrane region" description="Helical" evidence="6">
    <location>
        <begin position="102"/>
        <end position="120"/>
    </location>
</feature>
<gene>
    <name evidence="8" type="ordered locus">Bind_2576</name>
</gene>
<dbReference type="InterPro" id="IPR036259">
    <property type="entry name" value="MFS_trans_sf"/>
</dbReference>
<feature type="transmembrane region" description="Helical" evidence="6">
    <location>
        <begin position="76"/>
        <end position="95"/>
    </location>
</feature>
<dbReference type="AlphaFoldDB" id="B2IIW0"/>
<keyword evidence="9" id="KW-1185">Reference proteome</keyword>
<dbReference type="PROSITE" id="PS00217">
    <property type="entry name" value="SUGAR_TRANSPORT_2"/>
    <property type="match status" value="1"/>
</dbReference>
<dbReference type="PROSITE" id="PS50850">
    <property type="entry name" value="MFS"/>
    <property type="match status" value="1"/>
</dbReference>
<evidence type="ECO:0000313" key="8">
    <source>
        <dbReference type="EMBL" id="ACB96172.1"/>
    </source>
</evidence>
<dbReference type="PANTHER" id="PTHR23508">
    <property type="entry name" value="CARBOXYLIC ACID TRANSPORTER PROTEIN HOMOLOG"/>
    <property type="match status" value="1"/>
</dbReference>
<feature type="transmembrane region" description="Helical" evidence="6">
    <location>
        <begin position="392"/>
        <end position="416"/>
    </location>
</feature>
<dbReference type="InterPro" id="IPR005829">
    <property type="entry name" value="Sugar_transporter_CS"/>
</dbReference>
<dbReference type="EMBL" id="CP001016">
    <property type="protein sequence ID" value="ACB96172.1"/>
    <property type="molecule type" value="Genomic_DNA"/>
</dbReference>
<dbReference type="eggNOG" id="COG2807">
    <property type="taxonomic scope" value="Bacteria"/>
</dbReference>
<evidence type="ECO:0000259" key="7">
    <source>
        <dbReference type="PROSITE" id="PS50850"/>
    </source>
</evidence>
<protein>
    <submittedName>
        <fullName evidence="8">Major facilitator superfamily MFS_1</fullName>
    </submittedName>
</protein>
<reference evidence="9" key="1">
    <citation type="submission" date="2008-03" db="EMBL/GenBank/DDBJ databases">
        <title>Complete sequence of chromosome of Beijerinckia indica subsp. indica ATCC 9039.</title>
        <authorList>
            <consortium name="US DOE Joint Genome Institute"/>
            <person name="Copeland A."/>
            <person name="Lucas S."/>
            <person name="Lapidus A."/>
            <person name="Glavina del Rio T."/>
            <person name="Dalin E."/>
            <person name="Tice H."/>
            <person name="Bruce D."/>
            <person name="Goodwin L."/>
            <person name="Pitluck S."/>
            <person name="LaButti K."/>
            <person name="Schmutz J."/>
            <person name="Larimer F."/>
            <person name="Land M."/>
            <person name="Hauser L."/>
            <person name="Kyrpides N."/>
            <person name="Mikhailova N."/>
            <person name="Dunfield P.F."/>
            <person name="Dedysh S.N."/>
            <person name="Liesack W."/>
            <person name="Saw J.H."/>
            <person name="Alam M."/>
            <person name="Chen Y."/>
            <person name="Murrell J.C."/>
            <person name="Richardson P."/>
        </authorList>
    </citation>
    <scope>NUCLEOTIDE SEQUENCE [LARGE SCALE GENOMIC DNA]</scope>
    <source>
        <strain evidence="9">ATCC 9039 / DSM 1715 / NCIMB 8712</strain>
    </source>
</reference>
<feature type="region of interest" description="Disordered" evidence="5">
    <location>
        <begin position="455"/>
        <end position="475"/>
    </location>
</feature>
<evidence type="ECO:0000256" key="2">
    <source>
        <dbReference type="ARBA" id="ARBA00022692"/>
    </source>
</evidence>
<feature type="transmembrane region" description="Helical" evidence="6">
    <location>
        <begin position="26"/>
        <end position="56"/>
    </location>
</feature>
<dbReference type="Gene3D" id="1.20.1250.20">
    <property type="entry name" value="MFS general substrate transporter like domains"/>
    <property type="match status" value="1"/>
</dbReference>
<comment type="subcellular location">
    <subcellularLocation>
        <location evidence="1">Membrane</location>
        <topology evidence="1">Multi-pass membrane protein</topology>
    </subcellularLocation>
</comment>
<feature type="transmembrane region" description="Helical" evidence="6">
    <location>
        <begin position="305"/>
        <end position="322"/>
    </location>
</feature>
<feature type="transmembrane region" description="Helical" evidence="6">
    <location>
        <begin position="334"/>
        <end position="352"/>
    </location>
</feature>
<feature type="domain" description="Major facilitator superfamily (MFS) profile" evidence="7">
    <location>
        <begin position="29"/>
        <end position="446"/>
    </location>
</feature>
<evidence type="ECO:0000256" key="1">
    <source>
        <dbReference type="ARBA" id="ARBA00004141"/>
    </source>
</evidence>
<name>B2IIW0_BEII9</name>
<feature type="transmembrane region" description="Helical" evidence="6">
    <location>
        <begin position="132"/>
        <end position="150"/>
    </location>
</feature>